<dbReference type="Pfam" id="PF25498">
    <property type="entry name" value="DUF7912"/>
    <property type="match status" value="1"/>
</dbReference>
<dbReference type="Proteomes" id="UP000825729">
    <property type="component" value="Unassembled WGS sequence"/>
</dbReference>
<comment type="caution">
    <text evidence="3">The sequence shown here is derived from an EMBL/GenBank/DDBJ whole genome shotgun (WGS) entry which is preliminary data.</text>
</comment>
<evidence type="ECO:0000259" key="2">
    <source>
        <dbReference type="Pfam" id="PF25498"/>
    </source>
</evidence>
<evidence type="ECO:0000313" key="3">
    <source>
        <dbReference type="EMBL" id="KAG9439840.1"/>
    </source>
</evidence>
<dbReference type="PANTHER" id="PTHR34544">
    <property type="entry name" value="OSJNBA0006B20.18 PROTEIN"/>
    <property type="match status" value="1"/>
</dbReference>
<dbReference type="InterPro" id="IPR003728">
    <property type="entry name" value="Ribosome_maturation_RimP"/>
</dbReference>
<dbReference type="EMBL" id="JAINDJ010000008">
    <property type="protein sequence ID" value="KAG9439840.1"/>
    <property type="molecule type" value="Genomic_DNA"/>
</dbReference>
<dbReference type="GO" id="GO:0042274">
    <property type="term" value="P:ribosomal small subunit biogenesis"/>
    <property type="evidence" value="ECO:0007669"/>
    <property type="project" value="InterPro"/>
</dbReference>
<feature type="region of interest" description="Disordered" evidence="1">
    <location>
        <begin position="80"/>
        <end position="107"/>
    </location>
</feature>
<feature type="compositionally biased region" description="Acidic residues" evidence="1">
    <location>
        <begin position="85"/>
        <end position="98"/>
    </location>
</feature>
<gene>
    <name evidence="3" type="ORF">H6P81_020005</name>
</gene>
<keyword evidence="4" id="KW-1185">Reference proteome</keyword>
<dbReference type="InterPro" id="IPR057234">
    <property type="entry name" value="DUF7912"/>
</dbReference>
<name>A0AAV7DV44_ARIFI</name>
<accession>A0AAV7DV44</accession>
<protein>
    <recommendedName>
        <fullName evidence="2">DUF7912 domain-containing protein</fullName>
    </recommendedName>
</protein>
<dbReference type="HAMAP" id="MF_01077">
    <property type="entry name" value="RimP"/>
    <property type="match status" value="1"/>
</dbReference>
<sequence length="294" mass="33159">MKKSLWKLCQRASVRERILATAAISSSIARTLDCGAFAKSTPRAEGGLVNTHQIHFQPTIQFARHFFSTPWLKIGAQKRLSGNGDSDDGWEEEDDETTESQIGDGADGGGIVLNEDVPWGRRTLSIAQEVLSQSTDDADIVLFAFKTSPRGFIYLRLDKLTERYGCPTMEELEAFSRLYKTQLEKVGESGEIPKDLAVEVSSPGAERLLKVPEDLHRFKEMPVRVVYVDEDSLQKDGVFLLDSIDNESELSVWRLANVRENSQRKGKALSRKQKDWRLSLSFQAVKRVTLYLEF</sequence>
<proteinExistence type="inferred from homology"/>
<reference evidence="3 4" key="1">
    <citation type="submission" date="2021-07" db="EMBL/GenBank/DDBJ databases">
        <title>The Aristolochia fimbriata genome: insights into angiosperm evolution, floral development and chemical biosynthesis.</title>
        <authorList>
            <person name="Jiao Y."/>
        </authorList>
    </citation>
    <scope>NUCLEOTIDE SEQUENCE [LARGE SCALE GENOMIC DNA]</scope>
    <source>
        <strain evidence="3">IBCAS-2021</strain>
        <tissue evidence="3">Leaf</tissue>
    </source>
</reference>
<organism evidence="3 4">
    <name type="scientific">Aristolochia fimbriata</name>
    <name type="common">White veined hardy Dutchman's pipe vine</name>
    <dbReference type="NCBI Taxonomy" id="158543"/>
    <lineage>
        <taxon>Eukaryota</taxon>
        <taxon>Viridiplantae</taxon>
        <taxon>Streptophyta</taxon>
        <taxon>Embryophyta</taxon>
        <taxon>Tracheophyta</taxon>
        <taxon>Spermatophyta</taxon>
        <taxon>Magnoliopsida</taxon>
        <taxon>Magnoliidae</taxon>
        <taxon>Piperales</taxon>
        <taxon>Aristolochiaceae</taxon>
        <taxon>Aristolochia</taxon>
    </lineage>
</organism>
<dbReference type="AlphaFoldDB" id="A0AAV7DV44"/>
<evidence type="ECO:0000313" key="4">
    <source>
        <dbReference type="Proteomes" id="UP000825729"/>
    </source>
</evidence>
<feature type="domain" description="DUF7912" evidence="2">
    <location>
        <begin position="208"/>
        <end position="291"/>
    </location>
</feature>
<dbReference type="PANTHER" id="PTHR34544:SF3">
    <property type="entry name" value="OS07G0155200 PROTEIN"/>
    <property type="match status" value="1"/>
</dbReference>
<evidence type="ECO:0000256" key="1">
    <source>
        <dbReference type="SAM" id="MobiDB-lite"/>
    </source>
</evidence>